<evidence type="ECO:0000256" key="3">
    <source>
        <dbReference type="HAMAP-Rule" id="MF_00023"/>
    </source>
</evidence>
<dbReference type="NCBIfam" id="NF003843">
    <property type="entry name" value="PRK05422.1"/>
    <property type="match status" value="1"/>
</dbReference>
<comment type="similarity">
    <text evidence="3">Belongs to the SmpB family.</text>
</comment>
<dbReference type="PANTHER" id="PTHR30308:SF2">
    <property type="entry name" value="SSRA-BINDING PROTEIN"/>
    <property type="match status" value="1"/>
</dbReference>
<dbReference type="Gene3D" id="2.40.280.10">
    <property type="match status" value="1"/>
</dbReference>
<evidence type="ECO:0000256" key="1">
    <source>
        <dbReference type="ARBA" id="ARBA00022490"/>
    </source>
</evidence>
<dbReference type="HAMAP" id="MF_00023">
    <property type="entry name" value="SmpB"/>
    <property type="match status" value="1"/>
</dbReference>
<dbReference type="GO" id="GO:0003723">
    <property type="term" value="F:RNA binding"/>
    <property type="evidence" value="ECO:0007669"/>
    <property type="project" value="UniProtKB-UniRule"/>
</dbReference>
<dbReference type="EMBL" id="CP007154">
    <property type="protein sequence ID" value="AHH45384.1"/>
    <property type="molecule type" value="Genomic_DNA"/>
</dbReference>
<accession>W5UT44</accession>
<sequence length="144" mass="16682">MKQIAKNKVANYDYQIDWQLTAGVSLLGWEVKSIRAGNVNLKSSFCYFKDGELFVSNIHVGQYMNVPGDLTRSRKLLLTKAELRKLFSLKEKERISIIPQIIGWQNGKIKIVLGIGKGKTKYDKRQTIKERDQKRKIDSFLKNY</sequence>
<dbReference type="NCBIfam" id="TIGR00086">
    <property type="entry name" value="smpB"/>
    <property type="match status" value="1"/>
</dbReference>
<dbReference type="InterPro" id="IPR023620">
    <property type="entry name" value="SmpB"/>
</dbReference>
<comment type="function">
    <text evidence="3">Required for rescue of stalled ribosomes mediated by trans-translation. Binds to transfer-messenger RNA (tmRNA), required for stable association of tmRNA with ribosomes. tmRNA and SmpB together mimic tRNA shape, replacing the anticodon stem-loop with SmpB. tmRNA is encoded by the ssrA gene; the 2 termini fold to resemble tRNA(Ala) and it encodes a 'tag peptide', a short internal open reading frame. During trans-translation Ala-aminoacylated tmRNA acts like a tRNA, entering the A-site of stalled ribosomes, displacing the stalled mRNA. The ribosome then switches to translate the ORF on the tmRNA; the nascent peptide is terminated with the 'tag peptide' encoded by the tmRNA and targeted for degradation. The ribosome is freed to recommence translation, which seems to be the essential function of trans-translation.</text>
</comment>
<dbReference type="CDD" id="cd09294">
    <property type="entry name" value="SmpB"/>
    <property type="match status" value="1"/>
</dbReference>
<dbReference type="Pfam" id="PF01668">
    <property type="entry name" value="SmpB"/>
    <property type="match status" value="1"/>
</dbReference>
<keyword evidence="5" id="KW-1185">Reference proteome</keyword>
<proteinExistence type="inferred from homology"/>
<name>W5UT44_9BACT</name>
<dbReference type="KEGG" id="mbc:MYB_01885"/>
<dbReference type="STRING" id="743966.MYB_01885"/>
<dbReference type="SUPFAM" id="SSF74982">
    <property type="entry name" value="Small protein B (SmpB)"/>
    <property type="match status" value="1"/>
</dbReference>
<dbReference type="HOGENOM" id="CLU_108953_3_1_14"/>
<keyword evidence="2 3" id="KW-0694">RNA-binding</keyword>
<evidence type="ECO:0000313" key="5">
    <source>
        <dbReference type="Proteomes" id="UP000019229"/>
    </source>
</evidence>
<dbReference type="AlphaFoldDB" id="W5UT44"/>
<dbReference type="PANTHER" id="PTHR30308">
    <property type="entry name" value="TMRNA-BINDING COMPONENT OF TRANS-TRANSLATION TAGGING COMPLEX"/>
    <property type="match status" value="1"/>
</dbReference>
<dbReference type="RefSeq" id="WP_022935446.1">
    <property type="nucleotide sequence ID" value="NZ_CP007154.1"/>
</dbReference>
<dbReference type="Proteomes" id="UP000019229">
    <property type="component" value="Chromosome"/>
</dbReference>
<dbReference type="InterPro" id="IPR000037">
    <property type="entry name" value="SsrA-bd_prot"/>
</dbReference>
<reference evidence="4 5" key="1">
    <citation type="journal article" date="2014" name="Genome Announc.">
        <title>Complete Genome Sequence of Mycoplasma bovoculi Strain M165/69T (ATCC 29104).</title>
        <authorList>
            <person name="Calcutt M.J."/>
            <person name="Foecking M.F."/>
        </authorList>
    </citation>
    <scope>NUCLEOTIDE SEQUENCE [LARGE SCALE GENOMIC DNA]</scope>
    <source>
        <strain evidence="4">M165/69</strain>
    </source>
</reference>
<dbReference type="OrthoDB" id="9805462at2"/>
<evidence type="ECO:0000313" key="4">
    <source>
        <dbReference type="EMBL" id="AHH45384.1"/>
    </source>
</evidence>
<protein>
    <recommendedName>
        <fullName evidence="3">SsrA-binding protein</fullName>
    </recommendedName>
    <alternativeName>
        <fullName evidence="3">Small protein B</fullName>
    </alternativeName>
</protein>
<dbReference type="GO" id="GO:0005829">
    <property type="term" value="C:cytosol"/>
    <property type="evidence" value="ECO:0007669"/>
    <property type="project" value="TreeGrafter"/>
</dbReference>
<dbReference type="GO" id="GO:0070930">
    <property type="term" value="P:trans-translation-dependent protein tagging"/>
    <property type="evidence" value="ECO:0007669"/>
    <property type="project" value="TreeGrafter"/>
</dbReference>
<comment type="subcellular location">
    <subcellularLocation>
        <location evidence="3">Cytoplasm</location>
    </subcellularLocation>
    <text evidence="3">The tmRNA-SmpB complex associates with stalled 70S ribosomes.</text>
</comment>
<dbReference type="PROSITE" id="PS01317">
    <property type="entry name" value="SSRP"/>
    <property type="match status" value="1"/>
</dbReference>
<dbReference type="InterPro" id="IPR020081">
    <property type="entry name" value="SsrA-bd_prot_CS"/>
</dbReference>
<dbReference type="eggNOG" id="COG0691">
    <property type="taxonomic scope" value="Bacteria"/>
</dbReference>
<organism evidence="4 5">
    <name type="scientific">Mesomycoplasma bovoculi M165/69</name>
    <dbReference type="NCBI Taxonomy" id="743966"/>
    <lineage>
        <taxon>Bacteria</taxon>
        <taxon>Bacillati</taxon>
        <taxon>Mycoplasmatota</taxon>
        <taxon>Mycoplasmoidales</taxon>
        <taxon>Metamycoplasmataceae</taxon>
        <taxon>Mesomycoplasma</taxon>
    </lineage>
</organism>
<keyword evidence="1 3" id="KW-0963">Cytoplasm</keyword>
<dbReference type="PATRIC" id="fig|743966.3.peg.381"/>
<evidence type="ECO:0000256" key="2">
    <source>
        <dbReference type="ARBA" id="ARBA00022884"/>
    </source>
</evidence>
<dbReference type="GO" id="GO:0070929">
    <property type="term" value="P:trans-translation"/>
    <property type="evidence" value="ECO:0007669"/>
    <property type="project" value="UniProtKB-UniRule"/>
</dbReference>
<gene>
    <name evidence="3 4" type="primary">smpB</name>
    <name evidence="4" type="ORF">MYB_01885</name>
</gene>